<evidence type="ECO:0000259" key="4">
    <source>
        <dbReference type="PROSITE" id="PS01124"/>
    </source>
</evidence>
<dbReference type="GO" id="GO:0003700">
    <property type="term" value="F:DNA-binding transcription factor activity"/>
    <property type="evidence" value="ECO:0007669"/>
    <property type="project" value="InterPro"/>
</dbReference>
<dbReference type="SMART" id="SM00342">
    <property type="entry name" value="HTH_ARAC"/>
    <property type="match status" value="1"/>
</dbReference>
<dbReference type="EMBL" id="WTYK01000002">
    <property type="protein sequence ID" value="MXP40708.1"/>
    <property type="molecule type" value="Genomic_DNA"/>
</dbReference>
<gene>
    <name evidence="5" type="ORF">GRI75_03470</name>
</gene>
<dbReference type="PANTHER" id="PTHR47894">
    <property type="entry name" value="HTH-TYPE TRANSCRIPTIONAL REGULATOR GADX"/>
    <property type="match status" value="1"/>
</dbReference>
<name>A0A6I4UPP0_9SPHN</name>
<dbReference type="InterPro" id="IPR009057">
    <property type="entry name" value="Homeodomain-like_sf"/>
</dbReference>
<dbReference type="RefSeq" id="WP_268891490.1">
    <property type="nucleotide sequence ID" value="NZ_WTYK01000002.1"/>
</dbReference>
<dbReference type="PANTHER" id="PTHR47894:SF4">
    <property type="entry name" value="HTH-TYPE TRANSCRIPTIONAL REGULATOR GADX"/>
    <property type="match status" value="1"/>
</dbReference>
<dbReference type="Proteomes" id="UP000469159">
    <property type="component" value="Unassembled WGS sequence"/>
</dbReference>
<keyword evidence="2" id="KW-0238">DNA-binding</keyword>
<dbReference type="AlphaFoldDB" id="A0A6I4UPP0"/>
<evidence type="ECO:0000256" key="3">
    <source>
        <dbReference type="ARBA" id="ARBA00023163"/>
    </source>
</evidence>
<dbReference type="Pfam" id="PF12833">
    <property type="entry name" value="HTH_18"/>
    <property type="match status" value="1"/>
</dbReference>
<proteinExistence type="predicted"/>
<evidence type="ECO:0000313" key="5">
    <source>
        <dbReference type="EMBL" id="MXP40708.1"/>
    </source>
</evidence>
<dbReference type="InterPro" id="IPR018060">
    <property type="entry name" value="HTH_AraC"/>
</dbReference>
<sequence length="334" mass="37148">MSEPTISVLLLRHIANCVELTGRPCQPLLSRLNLDRADLEDRDATIPLRDYLRFFELAAASLDNAHFGLQAGRFAGSDSLGPLSFLFLSAPTLDHAFRSFVRYLETMQQAARNTITVRDGAAIFEYQILDPALGIRRQDAEYSLGATYTLAKNFCGGRLPLREVCFEHSQTGDYSAYRDFFGCEVFFEQCSNSIAFDAQYLSVQGRSLSPDLFPILVDHLQRKAVNLDHTKDAMNSLCAWLAASDVSQPLSLADAACAIGLPVQSLQRRLQQAGTSWRELLHRRRVEAAKRMLLESRRSVADIAIATGYSESASFIRAFKSETGCTPTCFRRAG</sequence>
<dbReference type="Gene3D" id="1.10.10.60">
    <property type="entry name" value="Homeodomain-like"/>
    <property type="match status" value="1"/>
</dbReference>
<keyword evidence="1" id="KW-0805">Transcription regulation</keyword>
<keyword evidence="6" id="KW-1185">Reference proteome</keyword>
<evidence type="ECO:0000256" key="1">
    <source>
        <dbReference type="ARBA" id="ARBA00023015"/>
    </source>
</evidence>
<dbReference type="PRINTS" id="PR00032">
    <property type="entry name" value="HTHARAC"/>
</dbReference>
<evidence type="ECO:0000313" key="6">
    <source>
        <dbReference type="Proteomes" id="UP000469159"/>
    </source>
</evidence>
<feature type="domain" description="HTH araC/xylS-type" evidence="4">
    <location>
        <begin position="235"/>
        <end position="333"/>
    </location>
</feature>
<comment type="caution">
    <text evidence="5">The sequence shown here is derived from an EMBL/GenBank/DDBJ whole genome shotgun (WGS) entry which is preliminary data.</text>
</comment>
<dbReference type="PROSITE" id="PS00041">
    <property type="entry name" value="HTH_ARAC_FAMILY_1"/>
    <property type="match status" value="1"/>
</dbReference>
<dbReference type="InterPro" id="IPR032687">
    <property type="entry name" value="AraC-type_N"/>
</dbReference>
<accession>A0A6I4UPP0</accession>
<reference evidence="5 6" key="1">
    <citation type="submission" date="2019-12" db="EMBL/GenBank/DDBJ databases">
        <title>Genomic-based taxomic classification of the family Erythrobacteraceae.</title>
        <authorList>
            <person name="Xu L."/>
        </authorList>
    </citation>
    <scope>NUCLEOTIDE SEQUENCE [LARGE SCALE GENOMIC DNA]</scope>
    <source>
        <strain evidence="5 6">MCCC 1K02066</strain>
    </source>
</reference>
<dbReference type="InterPro" id="IPR020449">
    <property type="entry name" value="Tscrpt_reg_AraC-type_HTH"/>
</dbReference>
<dbReference type="Pfam" id="PF12625">
    <property type="entry name" value="Arabinose_bd"/>
    <property type="match status" value="1"/>
</dbReference>
<organism evidence="5 6">
    <name type="scientific">Croceibacterium soli</name>
    <dbReference type="NCBI Taxonomy" id="1739690"/>
    <lineage>
        <taxon>Bacteria</taxon>
        <taxon>Pseudomonadati</taxon>
        <taxon>Pseudomonadota</taxon>
        <taxon>Alphaproteobacteria</taxon>
        <taxon>Sphingomonadales</taxon>
        <taxon>Erythrobacteraceae</taxon>
        <taxon>Croceibacterium</taxon>
    </lineage>
</organism>
<protein>
    <submittedName>
        <fullName evidence="5">Helix-turn-helix domain-containing protein</fullName>
    </submittedName>
</protein>
<dbReference type="InterPro" id="IPR018062">
    <property type="entry name" value="HTH_AraC-typ_CS"/>
</dbReference>
<dbReference type="SUPFAM" id="SSF46689">
    <property type="entry name" value="Homeodomain-like"/>
    <property type="match status" value="1"/>
</dbReference>
<evidence type="ECO:0000256" key="2">
    <source>
        <dbReference type="ARBA" id="ARBA00023125"/>
    </source>
</evidence>
<keyword evidence="3" id="KW-0804">Transcription</keyword>
<dbReference type="GO" id="GO:0005829">
    <property type="term" value="C:cytosol"/>
    <property type="evidence" value="ECO:0007669"/>
    <property type="project" value="TreeGrafter"/>
</dbReference>
<dbReference type="PROSITE" id="PS01124">
    <property type="entry name" value="HTH_ARAC_FAMILY_2"/>
    <property type="match status" value="1"/>
</dbReference>
<dbReference type="GO" id="GO:0000976">
    <property type="term" value="F:transcription cis-regulatory region binding"/>
    <property type="evidence" value="ECO:0007669"/>
    <property type="project" value="TreeGrafter"/>
</dbReference>